<reference evidence="1" key="1">
    <citation type="submission" date="2022-08" db="EMBL/GenBank/DDBJ databases">
        <authorList>
            <person name="Vandamme P."/>
            <person name="Hettiarachchi A."/>
            <person name="Peeters C."/>
            <person name="Cnockaert M."/>
            <person name="Carlier A."/>
        </authorList>
    </citation>
    <scope>NUCLEOTIDE SEQUENCE</scope>
    <source>
        <strain evidence="1">LMG 31809</strain>
    </source>
</reference>
<dbReference type="EMBL" id="JANWOI010000001">
    <property type="protein sequence ID" value="MDA5192936.1"/>
    <property type="molecule type" value="Genomic_DNA"/>
</dbReference>
<dbReference type="AlphaFoldDB" id="A0A9X3TVW0"/>
<evidence type="ECO:0000313" key="2">
    <source>
        <dbReference type="Proteomes" id="UP001141619"/>
    </source>
</evidence>
<evidence type="ECO:0000313" key="1">
    <source>
        <dbReference type="EMBL" id="MDA5192936.1"/>
    </source>
</evidence>
<organism evidence="1 2">
    <name type="scientific">Govanella unica</name>
    <dbReference type="NCBI Taxonomy" id="2975056"/>
    <lineage>
        <taxon>Bacteria</taxon>
        <taxon>Pseudomonadati</taxon>
        <taxon>Pseudomonadota</taxon>
        <taxon>Alphaproteobacteria</taxon>
        <taxon>Emcibacterales</taxon>
        <taxon>Govanellaceae</taxon>
        <taxon>Govanella</taxon>
    </lineage>
</organism>
<accession>A0A9X3TVW0</accession>
<proteinExistence type="predicted"/>
<reference evidence="1" key="2">
    <citation type="journal article" date="2023" name="Syst. Appl. Microbiol.">
        <title>Govania unica gen. nov., sp. nov., a rare biosphere bacterium that represents a novel family in the class Alphaproteobacteria.</title>
        <authorList>
            <person name="Vandamme P."/>
            <person name="Peeters C."/>
            <person name="Hettiarachchi A."/>
            <person name="Cnockaert M."/>
            <person name="Carlier A."/>
        </authorList>
    </citation>
    <scope>NUCLEOTIDE SEQUENCE</scope>
    <source>
        <strain evidence="1">LMG 31809</strain>
    </source>
</reference>
<gene>
    <name evidence="1" type="ORF">NYP16_03050</name>
</gene>
<sequence length="284" mass="29164">MAAISAYGPGVLLAGLLALGGCAGENWPDLSTVQRPAGSDKPADLGAPAAAKAATASAEVEARLKAFDARVNTADQAAAKAYAEYLPRLDKFLAAPPTEDSLTTRWGAAQSALSRVGAAVDDLRAAEEAAANYSIDLSKTAALPAGVAETVASASARYVARRQLLDLESNRLAVLTPASFGAPGPSVVHDSTRTALATITFAGKAPALGDDFAPAIAALRKTVPDVAFDLIASGPTGSLARQQEALRVMMAELQRLKVPASHQTLALATLPDQAVIVRIYVKKP</sequence>
<keyword evidence="2" id="KW-1185">Reference proteome</keyword>
<comment type="caution">
    <text evidence="1">The sequence shown here is derived from an EMBL/GenBank/DDBJ whole genome shotgun (WGS) entry which is preliminary data.</text>
</comment>
<protein>
    <submittedName>
        <fullName evidence="1">Uncharacterized protein</fullName>
    </submittedName>
</protein>
<dbReference type="Proteomes" id="UP001141619">
    <property type="component" value="Unassembled WGS sequence"/>
</dbReference>
<dbReference type="RefSeq" id="WP_274942637.1">
    <property type="nucleotide sequence ID" value="NZ_JANWOI010000001.1"/>
</dbReference>
<name>A0A9X3TVW0_9PROT</name>